<evidence type="ECO:0008006" key="3">
    <source>
        <dbReference type="Google" id="ProtNLM"/>
    </source>
</evidence>
<dbReference type="EMBL" id="FNSA01000003">
    <property type="protein sequence ID" value="SEC45516.1"/>
    <property type="molecule type" value="Genomic_DNA"/>
</dbReference>
<dbReference type="Proteomes" id="UP000182241">
    <property type="component" value="Unassembled WGS sequence"/>
</dbReference>
<organism evidence="1 2">
    <name type="scientific">Tsukamurella tyrosinosolvens</name>
    <dbReference type="NCBI Taxonomy" id="57704"/>
    <lineage>
        <taxon>Bacteria</taxon>
        <taxon>Bacillati</taxon>
        <taxon>Actinomycetota</taxon>
        <taxon>Actinomycetes</taxon>
        <taxon>Mycobacteriales</taxon>
        <taxon>Tsukamurellaceae</taxon>
        <taxon>Tsukamurella</taxon>
    </lineage>
</organism>
<dbReference type="AlphaFoldDB" id="A0A1H4SMP2"/>
<dbReference type="STRING" id="57704.SAMN04489793_2339"/>
<reference evidence="2" key="1">
    <citation type="submission" date="2016-10" db="EMBL/GenBank/DDBJ databases">
        <authorList>
            <person name="Varghese N."/>
            <person name="Submissions S."/>
        </authorList>
    </citation>
    <scope>NUCLEOTIDE SEQUENCE [LARGE SCALE GENOMIC DNA]</scope>
    <source>
        <strain evidence="2">DSM 44234</strain>
    </source>
</reference>
<name>A0A1H4SMP2_TSUTY</name>
<accession>A0A1H4SMP2</accession>
<protein>
    <recommendedName>
        <fullName evidence="3">Nucleotidyltransferase domain-containing protein</fullName>
    </recommendedName>
</protein>
<evidence type="ECO:0000313" key="1">
    <source>
        <dbReference type="EMBL" id="SEC45516.1"/>
    </source>
</evidence>
<proteinExistence type="predicted"/>
<sequence length="240" mass="24975">MNVVFTAQQRQDVANRLLGAAEESEELIAGAVVGAAAAGALDALTGIDLMFAAAPDLTIGEVWDIWGERMYREFGAIHHTGDDAGVVYLLPDLLTARTAIVPAARFGPRQGEPFHQVFGQVVPQPAARYRTTDLVGPAWLAALHTRAALLRGDGASAARALGDLREALIALAGARTGAPPGYLEPADRDRIRATETGSRDAGTVAKAFGLAVQLLDAELQAVAPAVADAVALPLLEEIAG</sequence>
<evidence type="ECO:0000313" key="2">
    <source>
        <dbReference type="Proteomes" id="UP000182241"/>
    </source>
</evidence>
<gene>
    <name evidence="1" type="ORF">SAMN04489793_2339</name>
</gene>
<keyword evidence="2" id="KW-1185">Reference proteome</keyword>